<dbReference type="EMBL" id="BGPR01045724">
    <property type="protein sequence ID" value="GBO22648.1"/>
    <property type="molecule type" value="Genomic_DNA"/>
</dbReference>
<gene>
    <name evidence="1" type="ORF">AVEN_156511_1</name>
</gene>
<evidence type="ECO:0000313" key="1">
    <source>
        <dbReference type="EMBL" id="GBO22648.1"/>
    </source>
</evidence>
<dbReference type="AlphaFoldDB" id="A0A4Y2VDQ2"/>
<organism evidence="1 2">
    <name type="scientific">Araneus ventricosus</name>
    <name type="common">Orbweaver spider</name>
    <name type="synonym">Epeira ventricosa</name>
    <dbReference type="NCBI Taxonomy" id="182803"/>
    <lineage>
        <taxon>Eukaryota</taxon>
        <taxon>Metazoa</taxon>
        <taxon>Ecdysozoa</taxon>
        <taxon>Arthropoda</taxon>
        <taxon>Chelicerata</taxon>
        <taxon>Arachnida</taxon>
        <taxon>Araneae</taxon>
        <taxon>Araneomorphae</taxon>
        <taxon>Entelegynae</taxon>
        <taxon>Araneoidea</taxon>
        <taxon>Araneidae</taxon>
        <taxon>Araneus</taxon>
    </lineage>
</organism>
<accession>A0A4Y2VDQ2</accession>
<name>A0A4Y2VDQ2_ARAVE</name>
<proteinExistence type="predicted"/>
<evidence type="ECO:0000313" key="2">
    <source>
        <dbReference type="Proteomes" id="UP000499080"/>
    </source>
</evidence>
<reference evidence="1 2" key="1">
    <citation type="journal article" date="2019" name="Sci. Rep.">
        <title>Orb-weaving spider Araneus ventricosus genome elucidates the spidroin gene catalogue.</title>
        <authorList>
            <person name="Kono N."/>
            <person name="Nakamura H."/>
            <person name="Ohtoshi R."/>
            <person name="Moran D.A.P."/>
            <person name="Shinohara A."/>
            <person name="Yoshida Y."/>
            <person name="Fujiwara M."/>
            <person name="Mori M."/>
            <person name="Tomita M."/>
            <person name="Arakawa K."/>
        </authorList>
    </citation>
    <scope>NUCLEOTIDE SEQUENCE [LARGE SCALE GENOMIC DNA]</scope>
</reference>
<sequence>MSLKEPQTKSQLILRPCEKVKHVETLVTTWISKEKNVCRIPPLPPSRTMWSTLLPTWREPYAREIPCPGAGIFSVPGKARSERALTKSFSSILRP</sequence>
<protein>
    <submittedName>
        <fullName evidence="1">Uncharacterized protein</fullName>
    </submittedName>
</protein>
<keyword evidence="2" id="KW-1185">Reference proteome</keyword>
<comment type="caution">
    <text evidence="1">The sequence shown here is derived from an EMBL/GenBank/DDBJ whole genome shotgun (WGS) entry which is preliminary data.</text>
</comment>
<dbReference type="Proteomes" id="UP000499080">
    <property type="component" value="Unassembled WGS sequence"/>
</dbReference>